<dbReference type="NCBIfam" id="NF033218">
    <property type="entry name" value="anchor_AmaP"/>
    <property type="match status" value="1"/>
</dbReference>
<keyword evidence="1" id="KW-0472">Membrane</keyword>
<dbReference type="EMBL" id="MSBD01000048">
    <property type="protein sequence ID" value="ORN26133.1"/>
    <property type="molecule type" value="Genomic_DNA"/>
</dbReference>
<dbReference type="AlphaFoldDB" id="A0A1X1FCE0"/>
<dbReference type="KEGG" id="lpar:FAM21731_02093"/>
<name>A0A1X1FCE0_9LACO</name>
<keyword evidence="3" id="KW-1185">Reference proteome</keyword>
<feature type="transmembrane region" description="Helical" evidence="1">
    <location>
        <begin position="48"/>
        <end position="73"/>
    </location>
</feature>
<gene>
    <name evidence="2" type="ORF">FAM23169_02029</name>
</gene>
<organism evidence="2 3">
    <name type="scientific">Lentilactobacillus parabuchneri</name>
    <dbReference type="NCBI Taxonomy" id="152331"/>
    <lineage>
        <taxon>Bacteria</taxon>
        <taxon>Bacillati</taxon>
        <taxon>Bacillota</taxon>
        <taxon>Bacilli</taxon>
        <taxon>Lactobacillales</taxon>
        <taxon>Lactobacillaceae</taxon>
        <taxon>Lentilactobacillus</taxon>
    </lineage>
</organism>
<dbReference type="RefSeq" id="WP_075141273.1">
    <property type="nucleotide sequence ID" value="NZ_CP018796.1"/>
</dbReference>
<dbReference type="OrthoDB" id="2324977at2"/>
<sequence length="188" mass="20908">MNRFTKFLICLVSLVGMIQSGWLLGIVIPIDHVSRVLLPSVQTQTTWIWVLGIVISLIVTLVGIVGIAIAIFAPRKADRLRFNSPNGKLSISKPAVEKILRNAIMEQGNVNDVTVKLKLRTKNRVATVHVTAVDKLNHDLVKLGEDIQTIVIDQVHRLMDVDVKKVKVKVKPFDSASKRQKAGRPRVV</sequence>
<dbReference type="Proteomes" id="UP000193009">
    <property type="component" value="Unassembled WGS sequence"/>
</dbReference>
<accession>A0A1X1FCE0</accession>
<feature type="transmembrane region" description="Helical" evidence="1">
    <location>
        <begin position="7"/>
        <end position="28"/>
    </location>
</feature>
<keyword evidence="1" id="KW-1133">Transmembrane helix</keyword>
<dbReference type="STRING" id="152331.FAM21731_02093"/>
<reference evidence="2 3" key="1">
    <citation type="journal article" date="2017" name="Front. Microbiol.">
        <title>The Histidine Decarboxylase Gene Cluster of Lactobacillus parabuchneri Was Gained by Horizontal Gene Transfer and Is Mobile within the Species.</title>
        <authorList>
            <person name="Wuthrich D."/>
            <person name="Berthoud H."/>
            <person name="Wechsler D."/>
            <person name="Eugster E."/>
            <person name="Irmler S."/>
            <person name="Bruggmann R."/>
        </authorList>
    </citation>
    <scope>NUCLEOTIDE SEQUENCE [LARGE SCALE GENOMIC DNA]</scope>
    <source>
        <strain evidence="2 3">FAM23169</strain>
    </source>
</reference>
<protein>
    <recommendedName>
        <fullName evidence="4">Alkaline shock response membrane anchor protein AmaP</fullName>
    </recommendedName>
</protein>
<keyword evidence="1" id="KW-0812">Transmembrane</keyword>
<evidence type="ECO:0000313" key="3">
    <source>
        <dbReference type="Proteomes" id="UP000193009"/>
    </source>
</evidence>
<evidence type="ECO:0008006" key="4">
    <source>
        <dbReference type="Google" id="ProtNLM"/>
    </source>
</evidence>
<proteinExistence type="predicted"/>
<evidence type="ECO:0000313" key="2">
    <source>
        <dbReference type="EMBL" id="ORN26133.1"/>
    </source>
</evidence>
<comment type="caution">
    <text evidence="2">The sequence shown here is derived from an EMBL/GenBank/DDBJ whole genome shotgun (WGS) entry which is preliminary data.</text>
</comment>
<evidence type="ECO:0000256" key="1">
    <source>
        <dbReference type="SAM" id="Phobius"/>
    </source>
</evidence>